<dbReference type="EMBL" id="CP036278">
    <property type="protein sequence ID" value="QDU54320.1"/>
    <property type="molecule type" value="Genomic_DNA"/>
</dbReference>
<organism evidence="1 2">
    <name type="scientific">Aeoliella mucimassa</name>
    <dbReference type="NCBI Taxonomy" id="2527972"/>
    <lineage>
        <taxon>Bacteria</taxon>
        <taxon>Pseudomonadati</taxon>
        <taxon>Planctomycetota</taxon>
        <taxon>Planctomycetia</taxon>
        <taxon>Pirellulales</taxon>
        <taxon>Lacipirellulaceae</taxon>
        <taxon>Aeoliella</taxon>
    </lineage>
</organism>
<dbReference type="Proteomes" id="UP000315750">
    <property type="component" value="Chromosome"/>
</dbReference>
<reference evidence="1 2" key="1">
    <citation type="submission" date="2019-02" db="EMBL/GenBank/DDBJ databases">
        <title>Deep-cultivation of Planctomycetes and their phenomic and genomic characterization uncovers novel biology.</title>
        <authorList>
            <person name="Wiegand S."/>
            <person name="Jogler M."/>
            <person name="Boedeker C."/>
            <person name="Pinto D."/>
            <person name="Vollmers J."/>
            <person name="Rivas-Marin E."/>
            <person name="Kohn T."/>
            <person name="Peeters S.H."/>
            <person name="Heuer A."/>
            <person name="Rast P."/>
            <person name="Oberbeckmann S."/>
            <person name="Bunk B."/>
            <person name="Jeske O."/>
            <person name="Meyerdierks A."/>
            <person name="Storesund J.E."/>
            <person name="Kallscheuer N."/>
            <person name="Luecker S."/>
            <person name="Lage O.M."/>
            <person name="Pohl T."/>
            <person name="Merkel B.J."/>
            <person name="Hornburger P."/>
            <person name="Mueller R.-W."/>
            <person name="Bruemmer F."/>
            <person name="Labrenz M."/>
            <person name="Spormann A.M."/>
            <person name="Op den Camp H."/>
            <person name="Overmann J."/>
            <person name="Amann R."/>
            <person name="Jetten M.S.M."/>
            <person name="Mascher T."/>
            <person name="Medema M.H."/>
            <person name="Devos D.P."/>
            <person name="Kaster A.-K."/>
            <person name="Ovreas L."/>
            <person name="Rohde M."/>
            <person name="Galperin M.Y."/>
            <person name="Jogler C."/>
        </authorList>
    </citation>
    <scope>NUCLEOTIDE SEQUENCE [LARGE SCALE GENOMIC DNA]</scope>
    <source>
        <strain evidence="1 2">Pan181</strain>
    </source>
</reference>
<sequence length="198" mass="21846">MRYRCFVSARLGCDTGKVREVPSEKLPLSVCSSWLLPHHPFEVDFQVLDVSVLHAQRDAGGAVEPSCRRTTQQFGKLFLSLQGLGGGCRWFTSCSCHTSQHSKRSRDFYNDFWPFYRCFWPAKATSCLTRFVATCHSASESISATNFAFRARGGSAVPARSRALIGGSTFAATPADSRTPSASRGLRGVRRALPTWAE</sequence>
<gene>
    <name evidence="1" type="ORF">Pan181_05010</name>
</gene>
<dbReference type="AlphaFoldDB" id="A0A518AHX1"/>
<dbReference type="KEGG" id="amuc:Pan181_05010"/>
<evidence type="ECO:0000313" key="2">
    <source>
        <dbReference type="Proteomes" id="UP000315750"/>
    </source>
</evidence>
<evidence type="ECO:0000313" key="1">
    <source>
        <dbReference type="EMBL" id="QDU54320.1"/>
    </source>
</evidence>
<proteinExistence type="predicted"/>
<name>A0A518AHX1_9BACT</name>
<accession>A0A518AHX1</accession>
<protein>
    <submittedName>
        <fullName evidence="1">Uncharacterized protein</fullName>
    </submittedName>
</protein>
<keyword evidence="2" id="KW-1185">Reference proteome</keyword>